<dbReference type="Pfam" id="PF03466">
    <property type="entry name" value="LysR_substrate"/>
    <property type="match status" value="1"/>
</dbReference>
<proteinExistence type="inferred from homology"/>
<dbReference type="InterPro" id="IPR036388">
    <property type="entry name" value="WH-like_DNA-bd_sf"/>
</dbReference>
<sequence length="293" mass="32134">MNNRQLESFLAIVQLGSFAAAAERLHVTQSTVSARIQELEDDLGISLFDRSQRQVHLTNKGRQLVAYAEQVTHIFREIKEQLGSDTAIGGIVRIGVAELVALTWLPSFTRAVSKKFPNVILEFEVGLNPALLAGVKKGDFDIAIIAGPSTDTTFVARPLGTVLFSWMCSPDLYPTNELMTARDLRRWPIVYQGTDSYTTEATNTWLGIRASKKHLGTSCNSLAAVKSLTVAGVGVSLLPHGIFEDAVHRKELIPIRTEPAGLEMPFTAVFTKQTSSRLVEDIVDLCEQSSTFS</sequence>
<keyword evidence="4" id="KW-0804">Transcription</keyword>
<dbReference type="PANTHER" id="PTHR30126">
    <property type="entry name" value="HTH-TYPE TRANSCRIPTIONAL REGULATOR"/>
    <property type="match status" value="1"/>
</dbReference>
<name>A0A7Y9LM17_9BURK</name>
<evidence type="ECO:0000259" key="5">
    <source>
        <dbReference type="PROSITE" id="PS50931"/>
    </source>
</evidence>
<organism evidence="6 7">
    <name type="scientific">Pigmentiphaga litoralis</name>
    <dbReference type="NCBI Taxonomy" id="516702"/>
    <lineage>
        <taxon>Bacteria</taxon>
        <taxon>Pseudomonadati</taxon>
        <taxon>Pseudomonadota</taxon>
        <taxon>Betaproteobacteria</taxon>
        <taxon>Burkholderiales</taxon>
        <taxon>Alcaligenaceae</taxon>
        <taxon>Pigmentiphaga</taxon>
    </lineage>
</organism>
<dbReference type="PRINTS" id="PR00039">
    <property type="entry name" value="HTHLYSR"/>
</dbReference>
<dbReference type="InterPro" id="IPR036390">
    <property type="entry name" value="WH_DNA-bd_sf"/>
</dbReference>
<dbReference type="GO" id="GO:0003700">
    <property type="term" value="F:DNA-binding transcription factor activity"/>
    <property type="evidence" value="ECO:0007669"/>
    <property type="project" value="InterPro"/>
</dbReference>
<dbReference type="FunFam" id="1.10.10.10:FF:000001">
    <property type="entry name" value="LysR family transcriptional regulator"/>
    <property type="match status" value="1"/>
</dbReference>
<comment type="caution">
    <text evidence="6">The sequence shown here is derived from an EMBL/GenBank/DDBJ whole genome shotgun (WGS) entry which is preliminary data.</text>
</comment>
<comment type="similarity">
    <text evidence="1">Belongs to the LysR transcriptional regulatory family.</text>
</comment>
<dbReference type="SUPFAM" id="SSF46785">
    <property type="entry name" value="Winged helix' DNA-binding domain"/>
    <property type="match status" value="1"/>
</dbReference>
<dbReference type="CDD" id="cd05466">
    <property type="entry name" value="PBP2_LTTR_substrate"/>
    <property type="match status" value="1"/>
</dbReference>
<dbReference type="AlphaFoldDB" id="A0A7Y9LM17"/>
<evidence type="ECO:0000313" key="7">
    <source>
        <dbReference type="Proteomes" id="UP000542125"/>
    </source>
</evidence>
<feature type="domain" description="HTH lysR-type" evidence="5">
    <location>
        <begin position="1"/>
        <end position="58"/>
    </location>
</feature>
<evidence type="ECO:0000256" key="3">
    <source>
        <dbReference type="ARBA" id="ARBA00023125"/>
    </source>
</evidence>
<keyword evidence="3 6" id="KW-0238">DNA-binding</keyword>
<gene>
    <name evidence="6" type="ORF">FHW18_001051</name>
</gene>
<evidence type="ECO:0000313" key="6">
    <source>
        <dbReference type="EMBL" id="NYE81780.1"/>
    </source>
</evidence>
<reference evidence="6 7" key="1">
    <citation type="submission" date="2020-07" db="EMBL/GenBank/DDBJ databases">
        <title>Genomic Encyclopedia of Type Strains, Phase IV (KMG-V): Genome sequencing to study the core and pangenomes of soil and plant-associated prokaryotes.</title>
        <authorList>
            <person name="Whitman W."/>
        </authorList>
    </citation>
    <scope>NUCLEOTIDE SEQUENCE [LARGE SCALE GENOMIC DNA]</scope>
    <source>
        <strain evidence="6 7">SAS40</strain>
    </source>
</reference>
<dbReference type="EMBL" id="JACBYR010000001">
    <property type="protein sequence ID" value="NYE81780.1"/>
    <property type="molecule type" value="Genomic_DNA"/>
</dbReference>
<dbReference type="PANTHER" id="PTHR30126:SF77">
    <property type="entry name" value="TRANSCRIPTIONAL REGULATORY PROTEIN"/>
    <property type="match status" value="1"/>
</dbReference>
<evidence type="ECO:0000256" key="4">
    <source>
        <dbReference type="ARBA" id="ARBA00023163"/>
    </source>
</evidence>
<dbReference type="Gene3D" id="3.40.190.290">
    <property type="match status" value="1"/>
</dbReference>
<keyword evidence="7" id="KW-1185">Reference proteome</keyword>
<protein>
    <submittedName>
        <fullName evidence="6">DNA-binding transcriptional LysR family regulator</fullName>
    </submittedName>
</protein>
<dbReference type="Gene3D" id="1.10.10.10">
    <property type="entry name" value="Winged helix-like DNA-binding domain superfamily/Winged helix DNA-binding domain"/>
    <property type="match status" value="1"/>
</dbReference>
<dbReference type="Proteomes" id="UP000542125">
    <property type="component" value="Unassembled WGS sequence"/>
</dbReference>
<keyword evidence="2" id="KW-0805">Transcription regulation</keyword>
<dbReference type="InterPro" id="IPR000847">
    <property type="entry name" value="LysR_HTH_N"/>
</dbReference>
<dbReference type="GO" id="GO:0000976">
    <property type="term" value="F:transcription cis-regulatory region binding"/>
    <property type="evidence" value="ECO:0007669"/>
    <property type="project" value="TreeGrafter"/>
</dbReference>
<dbReference type="PROSITE" id="PS50931">
    <property type="entry name" value="HTH_LYSR"/>
    <property type="match status" value="1"/>
</dbReference>
<dbReference type="Pfam" id="PF00126">
    <property type="entry name" value="HTH_1"/>
    <property type="match status" value="1"/>
</dbReference>
<dbReference type="RefSeq" id="WP_179584036.1">
    <property type="nucleotide sequence ID" value="NZ_JACBYR010000001.1"/>
</dbReference>
<dbReference type="SUPFAM" id="SSF53850">
    <property type="entry name" value="Periplasmic binding protein-like II"/>
    <property type="match status" value="1"/>
</dbReference>
<accession>A0A7Y9LM17</accession>
<dbReference type="InterPro" id="IPR005119">
    <property type="entry name" value="LysR_subst-bd"/>
</dbReference>
<evidence type="ECO:0000256" key="1">
    <source>
        <dbReference type="ARBA" id="ARBA00009437"/>
    </source>
</evidence>
<evidence type="ECO:0000256" key="2">
    <source>
        <dbReference type="ARBA" id="ARBA00023015"/>
    </source>
</evidence>